<dbReference type="Proteomes" id="UP001634394">
    <property type="component" value="Unassembled WGS sequence"/>
</dbReference>
<comment type="caution">
    <text evidence="1">The sequence shown here is derived from an EMBL/GenBank/DDBJ whole genome shotgun (WGS) entry which is preliminary data.</text>
</comment>
<keyword evidence="2" id="KW-1185">Reference proteome</keyword>
<accession>A0ABD3XIY5</accession>
<proteinExistence type="predicted"/>
<organism evidence="1 2">
    <name type="scientific">Sinanodonta woodiana</name>
    <name type="common">Chinese pond mussel</name>
    <name type="synonym">Anodonta woodiana</name>
    <dbReference type="NCBI Taxonomy" id="1069815"/>
    <lineage>
        <taxon>Eukaryota</taxon>
        <taxon>Metazoa</taxon>
        <taxon>Spiralia</taxon>
        <taxon>Lophotrochozoa</taxon>
        <taxon>Mollusca</taxon>
        <taxon>Bivalvia</taxon>
        <taxon>Autobranchia</taxon>
        <taxon>Heteroconchia</taxon>
        <taxon>Palaeoheterodonta</taxon>
        <taxon>Unionida</taxon>
        <taxon>Unionoidea</taxon>
        <taxon>Unionidae</taxon>
        <taxon>Unioninae</taxon>
        <taxon>Sinanodonta</taxon>
    </lineage>
</organism>
<reference evidence="1 2" key="1">
    <citation type="submission" date="2024-11" db="EMBL/GenBank/DDBJ databases">
        <title>Chromosome-level genome assembly of the freshwater bivalve Anodonta woodiana.</title>
        <authorList>
            <person name="Chen X."/>
        </authorList>
    </citation>
    <scope>NUCLEOTIDE SEQUENCE [LARGE SCALE GENOMIC DNA]</scope>
    <source>
        <strain evidence="1">MN2024</strain>
        <tissue evidence="1">Gills</tissue>
    </source>
</reference>
<gene>
    <name evidence="1" type="ORF">ACJMK2_026222</name>
</gene>
<dbReference type="AlphaFoldDB" id="A0ABD3XIY5"/>
<sequence length="89" mass="9997">MDNGLWTLCCGRRVQNYLMKVCLFISATRYVNHFELGKHAKSNSMLSQNCDETNLAHSLSSVMVSSELHGTEALLEQLSYGIQQTMQAI</sequence>
<evidence type="ECO:0000313" key="2">
    <source>
        <dbReference type="Proteomes" id="UP001634394"/>
    </source>
</evidence>
<protein>
    <submittedName>
        <fullName evidence="1">Uncharacterized protein</fullName>
    </submittedName>
</protein>
<evidence type="ECO:0000313" key="1">
    <source>
        <dbReference type="EMBL" id="KAL3886214.1"/>
    </source>
</evidence>
<name>A0ABD3XIY5_SINWO</name>
<dbReference type="EMBL" id="JBJQND010000002">
    <property type="protein sequence ID" value="KAL3886214.1"/>
    <property type="molecule type" value="Genomic_DNA"/>
</dbReference>